<dbReference type="Proteomes" id="UP000013041">
    <property type="component" value="Unassembled WGS sequence"/>
</dbReference>
<proteinExistence type="predicted"/>
<dbReference type="RefSeq" id="WP_002571448.1">
    <property type="nucleotide sequence ID" value="NZ_KB851149.1"/>
</dbReference>
<dbReference type="HOGENOM" id="CLU_498486_0_0_9"/>
<protein>
    <submittedName>
        <fullName evidence="1">Uncharacterized protein</fullName>
    </submittedName>
</protein>
<sequence>MGDLLEVIIKEHVWFEEFTLPFTDNRRYEVMTRFNYDKEFGIQWNVDSVKSLDPSLSFALEGQEVNDPSYIDELEFLAVRLEYMTKTEQSVFKTVIETEQPTSIRHIINLSYNLDCYDDINAGRQKGHSYVEVYAGDGIFPDPAFDKQAFIVLRIHARDRKHEPNIYSLALPLSPDHYHMAQSALKEDLDLCRYTQCGGSFGELYDYIPVGTKLSEMNRFVVLLKNGILDGTKETANKIMAVLEAECPRTIAEATNVVRHLEDYQVLEDSIKTPEAFLQSLAGHDQGFHADEGIAGPTDWEVYGKSLMEQYGPVLTGHGIVVSQRWKCEKLDEEYVITKLSGSLKGHFWYENYYYDEPMSQRELMPYIDDIKESIVCYEQYDQLAAYFNNKLLGRRIESLIPDAEVADGRVWWILEIKSHGALTSVELDVIQSEWKNQCIDGWGKEFETFCITEEDEGELFVRLNSRVSSITITAEQELKGNNEQEEGMQIGIAL</sequence>
<evidence type="ECO:0000313" key="1">
    <source>
        <dbReference type="EMBL" id="ENZ41801.1"/>
    </source>
</evidence>
<dbReference type="EMBL" id="AGYG01000009">
    <property type="protein sequence ID" value="ENZ41801.1"/>
    <property type="molecule type" value="Genomic_DNA"/>
</dbReference>
<gene>
    <name evidence="1" type="ORF">HMPREF1097_01177</name>
</gene>
<name>N9ZPR6_9FIRM</name>
<dbReference type="AlphaFoldDB" id="N9ZPR6"/>
<reference evidence="1 2" key="1">
    <citation type="submission" date="2013-01" db="EMBL/GenBank/DDBJ databases">
        <title>The Genome Sequence of Clostridium bolteae 90B8.</title>
        <authorList>
            <consortium name="The Broad Institute Genome Sequencing Platform"/>
            <person name="Earl A."/>
            <person name="Ward D."/>
            <person name="Feldgarden M."/>
            <person name="Gevers D."/>
            <person name="Courvalin P."/>
            <person name="Lambert T."/>
            <person name="Walker B."/>
            <person name="Young S.K."/>
            <person name="Zeng Q."/>
            <person name="Gargeya S."/>
            <person name="Fitzgerald M."/>
            <person name="Haas B."/>
            <person name="Abouelleil A."/>
            <person name="Alvarado L."/>
            <person name="Arachchi H.M."/>
            <person name="Berlin A.M."/>
            <person name="Chapman S.B."/>
            <person name="Dewar J."/>
            <person name="Goldberg J."/>
            <person name="Griggs A."/>
            <person name="Gujja S."/>
            <person name="Hansen M."/>
            <person name="Howarth C."/>
            <person name="Imamovic A."/>
            <person name="Larimer J."/>
            <person name="McCowan C."/>
            <person name="Murphy C."/>
            <person name="Neiman D."/>
            <person name="Pearson M."/>
            <person name="Priest M."/>
            <person name="Roberts A."/>
            <person name="Saif S."/>
            <person name="Shea T."/>
            <person name="Sisk P."/>
            <person name="Sykes S."/>
            <person name="Wortman J."/>
            <person name="Nusbaum C."/>
            <person name="Birren B."/>
        </authorList>
    </citation>
    <scope>NUCLEOTIDE SEQUENCE [LARGE SCALE GENOMIC DNA]</scope>
    <source>
        <strain evidence="1 2">90B8</strain>
    </source>
</reference>
<organism evidence="1 2">
    <name type="scientific">Enterocloster bolteae 90B8</name>
    <dbReference type="NCBI Taxonomy" id="997897"/>
    <lineage>
        <taxon>Bacteria</taxon>
        <taxon>Bacillati</taxon>
        <taxon>Bacillota</taxon>
        <taxon>Clostridia</taxon>
        <taxon>Lachnospirales</taxon>
        <taxon>Lachnospiraceae</taxon>
        <taxon>Enterocloster</taxon>
    </lineage>
</organism>
<evidence type="ECO:0000313" key="2">
    <source>
        <dbReference type="Proteomes" id="UP000013041"/>
    </source>
</evidence>
<comment type="caution">
    <text evidence="1">The sequence shown here is derived from an EMBL/GenBank/DDBJ whole genome shotgun (WGS) entry which is preliminary data.</text>
</comment>
<dbReference type="PATRIC" id="fig|997897.5.peg.1254"/>
<accession>N9ZPR6</accession>